<comment type="cofactor">
    <cofactor evidence="1">
        <name>Mg(2+)</name>
        <dbReference type="ChEBI" id="CHEBI:18420"/>
    </cofactor>
</comment>
<dbReference type="InterPro" id="IPR033771">
    <property type="entry name" value="Rrp44_CSD1"/>
</dbReference>
<feature type="region of interest" description="Disordered" evidence="13">
    <location>
        <begin position="314"/>
        <end position="333"/>
    </location>
</feature>
<dbReference type="InterPro" id="IPR041505">
    <property type="entry name" value="Dis3_CSD2"/>
</dbReference>
<accession>A0A7R9KVF3</accession>
<keyword evidence="6" id="KW-0378">Hydrolase</keyword>
<dbReference type="GO" id="GO:0000176">
    <property type="term" value="C:nuclear exosome (RNase complex)"/>
    <property type="evidence" value="ECO:0007669"/>
    <property type="project" value="TreeGrafter"/>
</dbReference>
<dbReference type="PANTHER" id="PTHR23355">
    <property type="entry name" value="RIBONUCLEASE"/>
    <property type="match status" value="1"/>
</dbReference>
<evidence type="ECO:0000256" key="12">
    <source>
        <dbReference type="RuleBase" id="RU003901"/>
    </source>
</evidence>
<dbReference type="Gene3D" id="2.40.50.140">
    <property type="entry name" value="Nucleic acid-binding proteins"/>
    <property type="match status" value="1"/>
</dbReference>
<evidence type="ECO:0000256" key="13">
    <source>
        <dbReference type="SAM" id="MobiDB-lite"/>
    </source>
</evidence>
<dbReference type="InterPro" id="IPR001900">
    <property type="entry name" value="RNase_II/R"/>
</dbReference>
<dbReference type="Gene3D" id="2.40.50.700">
    <property type="match status" value="1"/>
</dbReference>
<sequence>MSAIKTFHRKTKKGSVVKVVREHYLREDIHCGRESCADCQPFKQSSDSPFAPKAYLSDSPRVGVSAVTPLAHYVVPDFGVVYSQLDVIIDPYFGCDIILMQTVWDEIKRNITVFSQIKQVMAEKRFYVFLNEYNKNTFSERVFGESIAEYKQRLVVSAAEWLQSHLKDIQLVLIVNSNEMKLKSESIQCFPIDKYVKSLKDCVNLVDKLADMSTTGEYAKDIKLIFDEHLGLDAIQSGIKSGTKYFQGKYYTNRLNYLEGFVMISRNGEELNVLIQGSLHINRAISDDIVAIELLPESEWTSKSDVVLEVNEDLEDNGDNREDREESVIFKKEDTSTKTPMGRVVGIIRRNWRQYCGVLRKRNENMNTSSMSNRHLFVPLDRKIPFIRIETRQYEHLKEQRIVVAIDSWPRDSKYPKGHYVRCVGAAGTKETETEVILLENDIPHMEFSNDVMKCLPKEGREWRLSEEDLVNRTDLRGEAICSVDPPGCTDIDDALHCKDIGNGLFEIGVHIADVSHFIKPKTALDREAADRGTSVYLVRQRIDMIPTLLSSDLCSLREDVDRLTFSVIWTLDANTAEIKTTKFMKSVIRSRASLTYGEAQNRIDSPHMNDDVTRGLRGLLQISKILNRKRIEGGALVLASANEIKFVEMDSETHENPNPEDQIPEKSEKVLKIEAKQIYETNSMIEEFMLLANISVAKRIYEEFPSLSLLRRHPTPSSSNFEDLMGCAKSKGYNMDTSSGKSLSDSLNKAIDPDNPFMNLMFRMVTTRCMTQALYFCSGSLADETENFGHYGLATPIYTHFTSPIRRYADLMVHRLLSHVIEYEAIDASLLNQKKMHELCEQINFRNKMARQASRSSNELHSHLLIKDHTSSGKPLEEEGYIIYVKKNALQIFIPRLALELSYFLDPKEDWIYNEFELTQQYLPLKYTLKLFDKLKVRLSVNENALSLRSKLVIELIEPFCVQKQPKEKSNKKLKKV</sequence>
<dbReference type="FunFam" id="2.40.50.700:FF:000004">
    <property type="entry name" value="Exosome complex exonuclease RRP44 homolog A"/>
    <property type="match status" value="1"/>
</dbReference>
<keyword evidence="4" id="KW-0698">rRNA processing</keyword>
<evidence type="ECO:0000256" key="5">
    <source>
        <dbReference type="ARBA" id="ARBA00022722"/>
    </source>
</evidence>
<feature type="compositionally biased region" description="Basic and acidic residues" evidence="13">
    <location>
        <begin position="318"/>
        <end position="333"/>
    </location>
</feature>
<evidence type="ECO:0000256" key="1">
    <source>
        <dbReference type="ARBA" id="ARBA00001946"/>
    </source>
</evidence>
<dbReference type="OrthoDB" id="372421at2759"/>
<evidence type="ECO:0000256" key="3">
    <source>
        <dbReference type="ARBA" id="ARBA00005785"/>
    </source>
</evidence>
<reference evidence="15" key="1">
    <citation type="submission" date="2020-11" db="EMBL/GenBank/DDBJ databases">
        <authorList>
            <person name="Tran Van P."/>
        </authorList>
    </citation>
    <scope>NUCLEOTIDE SEQUENCE</scope>
</reference>
<dbReference type="GO" id="GO:0000175">
    <property type="term" value="F:3'-5'-RNA exonuclease activity"/>
    <property type="evidence" value="ECO:0007669"/>
    <property type="project" value="TreeGrafter"/>
</dbReference>
<evidence type="ECO:0000313" key="16">
    <source>
        <dbReference type="Proteomes" id="UP000759131"/>
    </source>
</evidence>
<dbReference type="Proteomes" id="UP000759131">
    <property type="component" value="Unassembled WGS sequence"/>
</dbReference>
<keyword evidence="16" id="KW-1185">Reference proteome</keyword>
<feature type="domain" description="RNB" evidence="14">
    <location>
        <begin position="473"/>
        <end position="824"/>
    </location>
</feature>
<name>A0A7R9KVF3_9ACAR</name>
<comment type="subcellular location">
    <subcellularLocation>
        <location evidence="2">Nucleus</location>
    </subcellularLocation>
</comment>
<proteinExistence type="inferred from homology"/>
<dbReference type="PROSITE" id="PS01175">
    <property type="entry name" value="RIBONUCLEASE_II"/>
    <property type="match status" value="1"/>
</dbReference>
<comment type="similarity">
    <text evidence="3 12">Belongs to the RNR ribonuclease family.</text>
</comment>
<gene>
    <name evidence="15" type="ORF">OSB1V03_LOCUS10432</name>
</gene>
<dbReference type="Gene3D" id="3.40.50.1010">
    <property type="entry name" value="5'-nuclease"/>
    <property type="match status" value="1"/>
</dbReference>
<organism evidence="15">
    <name type="scientific">Medioppia subpectinata</name>
    <dbReference type="NCBI Taxonomy" id="1979941"/>
    <lineage>
        <taxon>Eukaryota</taxon>
        <taxon>Metazoa</taxon>
        <taxon>Ecdysozoa</taxon>
        <taxon>Arthropoda</taxon>
        <taxon>Chelicerata</taxon>
        <taxon>Arachnida</taxon>
        <taxon>Acari</taxon>
        <taxon>Acariformes</taxon>
        <taxon>Sarcoptiformes</taxon>
        <taxon>Oribatida</taxon>
        <taxon>Brachypylina</taxon>
        <taxon>Oppioidea</taxon>
        <taxon>Oppiidae</taxon>
        <taxon>Medioppia</taxon>
    </lineage>
</organism>
<keyword evidence="8" id="KW-0269">Exonuclease</keyword>
<dbReference type="GO" id="GO:0000177">
    <property type="term" value="C:cytoplasmic exosome (RNase complex)"/>
    <property type="evidence" value="ECO:0007669"/>
    <property type="project" value="TreeGrafter"/>
</dbReference>
<dbReference type="SMART" id="SM00955">
    <property type="entry name" value="RNB"/>
    <property type="match status" value="1"/>
</dbReference>
<evidence type="ECO:0000256" key="4">
    <source>
        <dbReference type="ARBA" id="ARBA00022552"/>
    </source>
</evidence>
<evidence type="ECO:0000256" key="6">
    <source>
        <dbReference type="ARBA" id="ARBA00022801"/>
    </source>
</evidence>
<keyword evidence="7" id="KW-0271">Exosome</keyword>
<evidence type="ECO:0000256" key="7">
    <source>
        <dbReference type="ARBA" id="ARBA00022835"/>
    </source>
</evidence>
<evidence type="ECO:0000256" key="8">
    <source>
        <dbReference type="ARBA" id="ARBA00022839"/>
    </source>
</evidence>
<dbReference type="Pfam" id="PF17849">
    <property type="entry name" value="OB_Dis3"/>
    <property type="match status" value="1"/>
</dbReference>
<dbReference type="SUPFAM" id="SSF50249">
    <property type="entry name" value="Nucleic acid-binding proteins"/>
    <property type="match status" value="2"/>
</dbReference>
<evidence type="ECO:0000259" key="14">
    <source>
        <dbReference type="SMART" id="SM00955"/>
    </source>
</evidence>
<evidence type="ECO:0000256" key="9">
    <source>
        <dbReference type="ARBA" id="ARBA00022842"/>
    </source>
</evidence>
<dbReference type="InterPro" id="IPR022966">
    <property type="entry name" value="RNase_II/R_CS"/>
</dbReference>
<dbReference type="Gene3D" id="2.40.50.690">
    <property type="match status" value="1"/>
</dbReference>
<dbReference type="Pfam" id="PF00773">
    <property type="entry name" value="RNB"/>
    <property type="match status" value="1"/>
</dbReference>
<keyword evidence="5" id="KW-0540">Nuclease</keyword>
<dbReference type="Pfam" id="PF17216">
    <property type="entry name" value="Rrp44_CSD1"/>
    <property type="match status" value="1"/>
</dbReference>
<dbReference type="EMBL" id="CAJPIZ010007622">
    <property type="protein sequence ID" value="CAG2110448.1"/>
    <property type="molecule type" value="Genomic_DNA"/>
</dbReference>
<protein>
    <recommendedName>
        <fullName evidence="14">RNB domain-containing protein</fullName>
    </recommendedName>
</protein>
<dbReference type="InterPro" id="IPR012340">
    <property type="entry name" value="NA-bd_OB-fold"/>
</dbReference>
<dbReference type="GO" id="GO:0006364">
    <property type="term" value="P:rRNA processing"/>
    <property type="evidence" value="ECO:0007669"/>
    <property type="project" value="UniProtKB-KW"/>
</dbReference>
<evidence type="ECO:0000256" key="2">
    <source>
        <dbReference type="ARBA" id="ARBA00004123"/>
    </source>
</evidence>
<dbReference type="GO" id="GO:0004519">
    <property type="term" value="F:endonuclease activity"/>
    <property type="evidence" value="ECO:0007669"/>
    <property type="project" value="TreeGrafter"/>
</dbReference>
<dbReference type="InterPro" id="IPR050180">
    <property type="entry name" value="RNR_Ribonuclease"/>
</dbReference>
<dbReference type="GO" id="GO:0071031">
    <property type="term" value="P:nuclear mRNA surveillance of mRNA 3'-end processing"/>
    <property type="evidence" value="ECO:0007669"/>
    <property type="project" value="TreeGrafter"/>
</dbReference>
<evidence type="ECO:0000256" key="10">
    <source>
        <dbReference type="ARBA" id="ARBA00022884"/>
    </source>
</evidence>
<dbReference type="PANTHER" id="PTHR23355:SF35">
    <property type="entry name" value="EXOSOME COMPLEX EXONUCLEASE RRP44"/>
    <property type="match status" value="1"/>
</dbReference>
<dbReference type="GO" id="GO:0016075">
    <property type="term" value="P:rRNA catabolic process"/>
    <property type="evidence" value="ECO:0007669"/>
    <property type="project" value="TreeGrafter"/>
</dbReference>
<keyword evidence="11" id="KW-0539">Nucleus</keyword>
<dbReference type="AlphaFoldDB" id="A0A7R9KVF3"/>
<keyword evidence="10" id="KW-0694">RNA-binding</keyword>
<dbReference type="GO" id="GO:0003723">
    <property type="term" value="F:RNA binding"/>
    <property type="evidence" value="ECO:0007669"/>
    <property type="project" value="UniProtKB-KW"/>
</dbReference>
<dbReference type="CDD" id="cd09862">
    <property type="entry name" value="PIN_Rrp44-like"/>
    <property type="match status" value="1"/>
</dbReference>
<evidence type="ECO:0000256" key="11">
    <source>
        <dbReference type="ARBA" id="ARBA00023242"/>
    </source>
</evidence>
<keyword evidence="9" id="KW-0460">Magnesium</keyword>
<dbReference type="EMBL" id="OC862197">
    <property type="protein sequence ID" value="CAD7630018.1"/>
    <property type="molecule type" value="Genomic_DNA"/>
</dbReference>
<evidence type="ECO:0000313" key="15">
    <source>
        <dbReference type="EMBL" id="CAD7630018.1"/>
    </source>
</evidence>